<evidence type="ECO:0000313" key="1">
    <source>
        <dbReference type="EMBL" id="OGG91742.1"/>
    </source>
</evidence>
<dbReference type="CDD" id="cd24049">
    <property type="entry name" value="ASKHA_NBD_PilM"/>
    <property type="match status" value="1"/>
</dbReference>
<gene>
    <name evidence="1" type="ORF">A3H03_01980</name>
</gene>
<evidence type="ECO:0000313" key="2">
    <source>
        <dbReference type="Proteomes" id="UP000177320"/>
    </source>
</evidence>
<organism evidence="1 2">
    <name type="scientific">Candidatus Kuenenbacteria bacterium RIFCSPLOWO2_12_FULL_42_13</name>
    <dbReference type="NCBI Taxonomy" id="1798565"/>
    <lineage>
        <taxon>Bacteria</taxon>
        <taxon>Candidatus Kueneniibacteriota</taxon>
    </lineage>
</organism>
<dbReference type="PANTHER" id="PTHR32432">
    <property type="entry name" value="CELL DIVISION PROTEIN FTSA-RELATED"/>
    <property type="match status" value="1"/>
</dbReference>
<evidence type="ECO:0008006" key="3">
    <source>
        <dbReference type="Google" id="ProtNLM"/>
    </source>
</evidence>
<accession>A0A1F6G0U4</accession>
<name>A0A1F6G0U4_9BACT</name>
<dbReference type="InterPro" id="IPR050696">
    <property type="entry name" value="FtsA/MreB"/>
</dbReference>
<dbReference type="Proteomes" id="UP000177320">
    <property type="component" value="Unassembled WGS sequence"/>
</dbReference>
<sequence>MLFINSPKTIFGLDISDLSIKAVQIGQNGGKKYIRAINSLPVPLGCISEGIIRENEQVAEIVKQLINDGARKFSTKYAALSLPETKTFIKVLEISDQEMAVEEAIRQELPRHVPIGAEEMQIDWQPVEHDLQKKKFLVGAVPKSIADEYVKVAKLAGVEAVALEIEAQAIARCILPWGKKNRDRGGLSGLFKKNAKTEKDRALEQSGPKMIVDLGATRTSLIFMDNGVIQFTDNLSEISGQKITEKIARELKLTMAEAEKAKVICGTNPKKCKGATLKIINGNINELIKEIANADNFYQTHFGQETNQLAIILGGGGATMLNLDKTLEEKLSRRVYRGDPATNIESALPKRDDLLSFTTAIGLALRNFAVIDA</sequence>
<dbReference type="Gene3D" id="3.30.420.40">
    <property type="match status" value="2"/>
</dbReference>
<protein>
    <recommendedName>
        <fullName evidence="3">SHS2 domain-containing protein</fullName>
    </recommendedName>
</protein>
<dbReference type="InterPro" id="IPR043129">
    <property type="entry name" value="ATPase_NBD"/>
</dbReference>
<dbReference type="EMBL" id="MFNA01000035">
    <property type="protein sequence ID" value="OGG91742.1"/>
    <property type="molecule type" value="Genomic_DNA"/>
</dbReference>
<dbReference type="InterPro" id="IPR005883">
    <property type="entry name" value="PilM"/>
</dbReference>
<reference evidence="1 2" key="1">
    <citation type="journal article" date="2016" name="Nat. Commun.">
        <title>Thousands of microbial genomes shed light on interconnected biogeochemical processes in an aquifer system.</title>
        <authorList>
            <person name="Anantharaman K."/>
            <person name="Brown C.T."/>
            <person name="Hug L.A."/>
            <person name="Sharon I."/>
            <person name="Castelle C.J."/>
            <person name="Probst A.J."/>
            <person name="Thomas B.C."/>
            <person name="Singh A."/>
            <person name="Wilkins M.J."/>
            <person name="Karaoz U."/>
            <person name="Brodie E.L."/>
            <person name="Williams K.H."/>
            <person name="Hubbard S.S."/>
            <person name="Banfield J.F."/>
        </authorList>
    </citation>
    <scope>NUCLEOTIDE SEQUENCE [LARGE SCALE GENOMIC DNA]</scope>
</reference>
<dbReference type="Gene3D" id="3.30.1490.300">
    <property type="match status" value="1"/>
</dbReference>
<dbReference type="Pfam" id="PF11104">
    <property type="entry name" value="PilM_2"/>
    <property type="match status" value="2"/>
</dbReference>
<dbReference type="NCBIfam" id="TIGR01175">
    <property type="entry name" value="pilM"/>
    <property type="match status" value="1"/>
</dbReference>
<dbReference type="AlphaFoldDB" id="A0A1F6G0U4"/>
<dbReference type="PANTHER" id="PTHR32432:SF3">
    <property type="entry name" value="ETHANOLAMINE UTILIZATION PROTEIN EUTJ"/>
    <property type="match status" value="1"/>
</dbReference>
<comment type="caution">
    <text evidence="1">The sequence shown here is derived from an EMBL/GenBank/DDBJ whole genome shotgun (WGS) entry which is preliminary data.</text>
</comment>
<proteinExistence type="predicted"/>
<dbReference type="SUPFAM" id="SSF53067">
    <property type="entry name" value="Actin-like ATPase domain"/>
    <property type="match status" value="2"/>
</dbReference>
<dbReference type="PIRSF" id="PIRSF019169">
    <property type="entry name" value="PilM"/>
    <property type="match status" value="1"/>
</dbReference>